<dbReference type="OrthoDB" id="1091498at2759"/>
<name>A0A4X1TRY9_PIG</name>
<dbReference type="PANTHER" id="PTHR11661">
    <property type="entry name" value="60S RIBOSOMAL PROTEIN L12"/>
    <property type="match status" value="1"/>
</dbReference>
<evidence type="ECO:0000313" key="8">
    <source>
        <dbReference type="Ensembl" id="ENSSSCP00070018017.1"/>
    </source>
</evidence>
<dbReference type="SUPFAM" id="SSF54747">
    <property type="entry name" value="Ribosomal L11/L12e N-terminal domain"/>
    <property type="match status" value="1"/>
</dbReference>
<dbReference type="Gene3D" id="3.30.1550.10">
    <property type="entry name" value="Ribosomal protein L11/L12, N-terminal domain"/>
    <property type="match status" value="1"/>
</dbReference>
<reference evidence="8" key="2">
    <citation type="submission" date="2025-05" db="UniProtKB">
        <authorList>
            <consortium name="Ensembl"/>
        </authorList>
    </citation>
    <scope>IDENTIFICATION</scope>
</reference>
<dbReference type="Ensembl" id="ENSSSCT00070021765.1">
    <property type="protein sequence ID" value="ENSSSCP00070018017.1"/>
    <property type="gene ID" value="ENSSSCG00070011111.1"/>
</dbReference>
<dbReference type="CDD" id="cd00349">
    <property type="entry name" value="Ribosomal_L11"/>
    <property type="match status" value="1"/>
</dbReference>
<proteinExistence type="inferred from homology"/>
<keyword evidence="3" id="KW-0687">Ribonucleoprotein</keyword>
<evidence type="ECO:0000256" key="5">
    <source>
        <dbReference type="ARBA" id="ARBA00040104"/>
    </source>
</evidence>
<dbReference type="InterPro" id="IPR036769">
    <property type="entry name" value="Ribosomal_uL11_C_sf"/>
</dbReference>
<dbReference type="Proteomes" id="UP000314985">
    <property type="component" value="Chromosome 2"/>
</dbReference>
<dbReference type="Proteomes" id="UP000694725">
    <property type="component" value="Unplaced"/>
</dbReference>
<accession>A0A4X1TRY9</accession>
<feature type="domain" description="Large ribosomal subunit protein uL11 C-terminal" evidence="7">
    <location>
        <begin position="52"/>
        <end position="123"/>
    </location>
</feature>
<dbReference type="SMART" id="SM00649">
    <property type="entry name" value="RL11"/>
    <property type="match status" value="1"/>
</dbReference>
<dbReference type="GO" id="GO:0003735">
    <property type="term" value="F:structural constituent of ribosome"/>
    <property type="evidence" value="ECO:0007669"/>
    <property type="project" value="InterPro"/>
</dbReference>
<dbReference type="Proteomes" id="UP000694727">
    <property type="component" value="Unplaced"/>
</dbReference>
<sequence>MSKLSRATRALKKPEASGMIRAIVRAGQARPGPPLGPILGQPDRTFEIKIGQPTVSYFLKAAAGIEKGARHTGKEVAGLVTLKHVYEIARVKAQDDAFALQDVPLSSVVRSIIGSARSLGIRVVKDLSSEELAAFQKERALFLAAQREADLAAQAEAAKK</sequence>
<organism evidence="8 9">
    <name type="scientific">Sus scrofa</name>
    <name type="common">Pig</name>
    <dbReference type="NCBI Taxonomy" id="9823"/>
    <lineage>
        <taxon>Eukaryota</taxon>
        <taxon>Metazoa</taxon>
        <taxon>Chordata</taxon>
        <taxon>Craniata</taxon>
        <taxon>Vertebrata</taxon>
        <taxon>Euteleostomi</taxon>
        <taxon>Mammalia</taxon>
        <taxon>Eutheria</taxon>
        <taxon>Laurasiatheria</taxon>
        <taxon>Artiodactyla</taxon>
        <taxon>Suina</taxon>
        <taxon>Suidae</taxon>
        <taxon>Sus</taxon>
    </lineage>
</organism>
<evidence type="ECO:0000256" key="2">
    <source>
        <dbReference type="ARBA" id="ARBA00022980"/>
    </source>
</evidence>
<comment type="similarity">
    <text evidence="1">Belongs to the universal ribosomal protein uL11 family.</text>
</comment>
<dbReference type="InterPro" id="IPR000911">
    <property type="entry name" value="Ribosomal_uL11"/>
</dbReference>
<dbReference type="AlphaFoldDB" id="A0A4X1TRY9"/>
<evidence type="ECO:0000313" key="9">
    <source>
        <dbReference type="Proteomes" id="UP000314985"/>
    </source>
</evidence>
<dbReference type="SMR" id="A0A4X1TRY9"/>
<dbReference type="Ensembl" id="ENSSSCT00065034223.1">
    <property type="protein sequence ID" value="ENSSSCP00065014169.1"/>
    <property type="gene ID" value="ENSSSCG00065025565.1"/>
</dbReference>
<reference evidence="8 9" key="1">
    <citation type="submission" date="2017-08" db="EMBL/GenBank/DDBJ databases">
        <title>USMARCv1.0.</title>
        <authorList>
            <person name="Hannum G.I."/>
            <person name="Koren S."/>
            <person name="Schroeder S.G."/>
            <person name="Chin S.C."/>
            <person name="Nonneman D.J."/>
            <person name="Becker S.A."/>
            <person name="Rosen B.D."/>
            <person name="Bickhart D.M."/>
            <person name="Putnam N.H."/>
            <person name="Green R.E."/>
            <person name="Tuggle C.K."/>
            <person name="Liu H."/>
            <person name="Rohrer G.A."/>
            <person name="Warr A."/>
            <person name="Hall R."/>
            <person name="Kim K."/>
            <person name="Hume D.A."/>
            <person name="Talbot R."/>
            <person name="Chow W."/>
            <person name="Howe K."/>
            <person name="Schwartz A.S."/>
            <person name="Watson M."/>
            <person name="Archibald A.L."/>
            <person name="Phillippy A.M."/>
            <person name="Smith T.P.L."/>
        </authorList>
    </citation>
    <scope>NUCLEOTIDE SEQUENCE [LARGE SCALE GENOMIC DNA]</scope>
</reference>
<dbReference type="InterPro" id="IPR020783">
    <property type="entry name" value="Ribosomal_uL11_C"/>
</dbReference>
<dbReference type="Ensembl" id="ENSSSCT00045031684.1">
    <property type="protein sequence ID" value="ENSSSCP00045021938.1"/>
    <property type="gene ID" value="ENSSSCG00045018532.1"/>
</dbReference>
<dbReference type="FunFam" id="1.10.10.250:FF:000004">
    <property type="entry name" value="39S ribosomal protein L11, mitochondrial"/>
    <property type="match status" value="1"/>
</dbReference>
<dbReference type="GO" id="GO:1990904">
    <property type="term" value="C:ribonucleoprotein complex"/>
    <property type="evidence" value="ECO:0007669"/>
    <property type="project" value="UniProtKB-KW"/>
</dbReference>
<evidence type="ECO:0000256" key="1">
    <source>
        <dbReference type="ARBA" id="ARBA00010537"/>
    </source>
</evidence>
<evidence type="ECO:0000256" key="6">
    <source>
        <dbReference type="ARBA" id="ARBA00041455"/>
    </source>
</evidence>
<keyword evidence="2" id="KW-0689">Ribosomal protein</keyword>
<gene>
    <name evidence="8" type="primary">MRPL11</name>
</gene>
<dbReference type="PANTHER" id="PTHR11661:SF1">
    <property type="entry name" value="LARGE RIBOSOMAL SUBUNIT PROTEIN UL11M"/>
    <property type="match status" value="1"/>
</dbReference>
<dbReference type="Gene3D" id="1.10.10.250">
    <property type="entry name" value="Ribosomal protein L11, C-terminal domain"/>
    <property type="match status" value="1"/>
</dbReference>
<dbReference type="HAMAP" id="MF_00736">
    <property type="entry name" value="Ribosomal_uL11"/>
    <property type="match status" value="1"/>
</dbReference>
<dbReference type="GO" id="GO:0005840">
    <property type="term" value="C:ribosome"/>
    <property type="evidence" value="ECO:0007669"/>
    <property type="project" value="UniProtKB-KW"/>
</dbReference>
<evidence type="ECO:0000256" key="3">
    <source>
        <dbReference type="ARBA" id="ARBA00023274"/>
    </source>
</evidence>
<dbReference type="SUPFAM" id="SSF46906">
    <property type="entry name" value="Ribosomal protein L11, C-terminal domain"/>
    <property type="match status" value="1"/>
</dbReference>
<protein>
    <recommendedName>
        <fullName evidence="5">Large ribosomal subunit protein uL11m</fullName>
    </recommendedName>
    <alternativeName>
        <fullName evidence="6">39S ribosomal protein L11, mitochondrial</fullName>
    </alternativeName>
</protein>
<dbReference type="InterPro" id="IPR036796">
    <property type="entry name" value="Ribosomal_uL11_N_sf"/>
</dbReference>
<evidence type="ECO:0000259" key="7">
    <source>
        <dbReference type="Pfam" id="PF00298"/>
    </source>
</evidence>
<dbReference type="Proteomes" id="UP000694724">
    <property type="component" value="Unplaced"/>
</dbReference>
<dbReference type="RefSeq" id="XP_005660717.1">
    <property type="nucleotide sequence ID" value="XM_005660660.3"/>
</dbReference>
<dbReference type="Proteomes" id="UP000694728">
    <property type="component" value="Unplaced"/>
</dbReference>
<evidence type="ECO:0000256" key="4">
    <source>
        <dbReference type="ARBA" id="ARBA00038782"/>
    </source>
</evidence>
<dbReference type="Ensembl" id="ENSSSCT00055045213.1">
    <property type="protein sequence ID" value="ENSSSCP00055036026.1"/>
    <property type="gene ID" value="ENSSSCG00055023000.1"/>
</dbReference>
<dbReference type="Pfam" id="PF00298">
    <property type="entry name" value="Ribosomal_L11"/>
    <property type="match status" value="1"/>
</dbReference>
<dbReference type="GeneID" id="100518767"/>
<dbReference type="ExpressionAtlas" id="A0A4X1TRY9">
    <property type="expression patterns" value="baseline and differential"/>
</dbReference>
<dbReference type="GO" id="GO:0006412">
    <property type="term" value="P:translation"/>
    <property type="evidence" value="ECO:0007669"/>
    <property type="project" value="InterPro"/>
</dbReference>
<comment type="subunit">
    <text evidence="4">Component of the mitochondrial ribosome large subunit (39S) which comprises a 16S rRNA and about 50 distinct proteins.</text>
</comment>
<dbReference type="CTD" id="65003"/>
<dbReference type="Proteomes" id="UP000694720">
    <property type="component" value="Unplaced"/>
</dbReference>
<dbReference type="Ensembl" id="ENSSSCT00025103742.1">
    <property type="protein sequence ID" value="ENSSSCP00025045994.1"/>
    <property type="gene ID" value="ENSSSCG00025075248.1"/>
</dbReference>
<dbReference type="Ensembl" id="ENSSSCT00035080993.1">
    <property type="protein sequence ID" value="ENSSSCP00035033446.1"/>
    <property type="gene ID" value="ENSSSCG00035060358.1"/>
</dbReference>